<organism evidence="2 3">
    <name type="scientific">Segniliparus rugosus (strain ATCC BAA-974 / DSM 45345 / CCUG 50838 / CIP 108380 / JCM 13579 / CDC 945)</name>
    <dbReference type="NCBI Taxonomy" id="679197"/>
    <lineage>
        <taxon>Bacteria</taxon>
        <taxon>Bacillati</taxon>
        <taxon>Actinomycetota</taxon>
        <taxon>Actinomycetes</taxon>
        <taxon>Mycobacteriales</taxon>
        <taxon>Segniliparaceae</taxon>
        <taxon>Segniliparus</taxon>
    </lineage>
</organism>
<dbReference type="RefSeq" id="WP_007467464.1">
    <property type="nucleotide sequence ID" value="NZ_KI391954.1"/>
</dbReference>
<feature type="transmembrane region" description="Helical" evidence="1">
    <location>
        <begin position="110"/>
        <end position="129"/>
    </location>
</feature>
<keyword evidence="1" id="KW-1133">Transmembrane helix</keyword>
<evidence type="ECO:0000256" key="1">
    <source>
        <dbReference type="SAM" id="Phobius"/>
    </source>
</evidence>
<gene>
    <name evidence="2" type="ORF">HMPREF9336_00479</name>
</gene>
<dbReference type="HOGENOM" id="CLU_1853841_0_0_11"/>
<protein>
    <submittedName>
        <fullName evidence="2">Uncharacterized protein</fullName>
    </submittedName>
</protein>
<feature type="transmembrane region" description="Helical" evidence="1">
    <location>
        <begin position="80"/>
        <end position="103"/>
    </location>
</feature>
<keyword evidence="1" id="KW-0472">Membrane</keyword>
<accession>E5XLW0</accession>
<keyword evidence="1" id="KW-0812">Transmembrane</keyword>
<evidence type="ECO:0000313" key="3">
    <source>
        <dbReference type="Proteomes" id="UP000004816"/>
    </source>
</evidence>
<sequence length="138" mass="14387">MSGAEGELEPAPAALGAPKARKAGAGWAQIAFTSAVLVLGGAALSLYSFFVGSMSVMATDHCSIASGSEACDWDAFTRGWFAVTFSGAAAMLVAAAGVVVCLVKKWQLWYWPMAMVAIWYALFALGWSWEAAGVPSAR</sequence>
<dbReference type="EMBL" id="ACZI02000003">
    <property type="protein sequence ID" value="EFV14646.1"/>
    <property type="molecule type" value="Genomic_DNA"/>
</dbReference>
<evidence type="ECO:0000313" key="2">
    <source>
        <dbReference type="EMBL" id="EFV14646.1"/>
    </source>
</evidence>
<reference evidence="2 3" key="1">
    <citation type="journal article" date="2011" name="Stand. Genomic Sci.">
        <title>High quality draft genome sequence of Segniliparus rugosus CDC 945(T)= (ATCC BAA-974(T)).</title>
        <authorList>
            <person name="Earl A.M."/>
            <person name="Desjardins C.A."/>
            <person name="Fitzgerald M.G."/>
            <person name="Arachchi H.M."/>
            <person name="Zeng Q."/>
            <person name="Mehta T."/>
            <person name="Griggs A."/>
            <person name="Birren B.W."/>
            <person name="Toney N.C."/>
            <person name="Carr J."/>
            <person name="Posey J."/>
            <person name="Butler W.R."/>
        </authorList>
    </citation>
    <scope>NUCLEOTIDE SEQUENCE [LARGE SCALE GENOMIC DNA]</scope>
    <source>
        <strain evidence="3">ATCC BAA-974 / DSM 45345 / CCUG 50838 / CIP 108380 / JCM 13579 / CDC 945</strain>
    </source>
</reference>
<proteinExistence type="predicted"/>
<dbReference type="Proteomes" id="UP000004816">
    <property type="component" value="Unassembled WGS sequence"/>
</dbReference>
<comment type="caution">
    <text evidence="2">The sequence shown here is derived from an EMBL/GenBank/DDBJ whole genome shotgun (WGS) entry which is preliminary data.</text>
</comment>
<keyword evidence="3" id="KW-1185">Reference proteome</keyword>
<dbReference type="AlphaFoldDB" id="E5XLW0"/>
<name>E5XLW0_SEGRC</name>
<feature type="transmembrane region" description="Helical" evidence="1">
    <location>
        <begin position="27"/>
        <end position="50"/>
    </location>
</feature>
<dbReference type="STRING" id="679197.HMPREF9336_00479"/>